<dbReference type="AlphaFoldDB" id="A0A8R7PZ24"/>
<protein>
    <submittedName>
        <fullName evidence="1">Uncharacterized protein</fullName>
    </submittedName>
</protein>
<keyword evidence="2" id="KW-1185">Reference proteome</keyword>
<accession>A0A8R7PZ24</accession>
<dbReference type="Gramene" id="TuG1812G0300005169.01.T02">
    <property type="protein sequence ID" value="TuG1812G0300005169.01.T02"/>
    <property type="gene ID" value="TuG1812G0300005169.01"/>
</dbReference>
<reference evidence="2" key="1">
    <citation type="journal article" date="2013" name="Nature">
        <title>Draft genome of the wheat A-genome progenitor Triticum urartu.</title>
        <authorList>
            <person name="Ling H.Q."/>
            <person name="Zhao S."/>
            <person name="Liu D."/>
            <person name="Wang J."/>
            <person name="Sun H."/>
            <person name="Zhang C."/>
            <person name="Fan H."/>
            <person name="Li D."/>
            <person name="Dong L."/>
            <person name="Tao Y."/>
            <person name="Gao C."/>
            <person name="Wu H."/>
            <person name="Li Y."/>
            <person name="Cui Y."/>
            <person name="Guo X."/>
            <person name="Zheng S."/>
            <person name="Wang B."/>
            <person name="Yu K."/>
            <person name="Liang Q."/>
            <person name="Yang W."/>
            <person name="Lou X."/>
            <person name="Chen J."/>
            <person name="Feng M."/>
            <person name="Jian J."/>
            <person name="Zhang X."/>
            <person name="Luo G."/>
            <person name="Jiang Y."/>
            <person name="Liu J."/>
            <person name="Wang Z."/>
            <person name="Sha Y."/>
            <person name="Zhang B."/>
            <person name="Wu H."/>
            <person name="Tang D."/>
            <person name="Shen Q."/>
            <person name="Xue P."/>
            <person name="Zou S."/>
            <person name="Wang X."/>
            <person name="Liu X."/>
            <person name="Wang F."/>
            <person name="Yang Y."/>
            <person name="An X."/>
            <person name="Dong Z."/>
            <person name="Zhang K."/>
            <person name="Zhang X."/>
            <person name="Luo M.C."/>
            <person name="Dvorak J."/>
            <person name="Tong Y."/>
            <person name="Wang J."/>
            <person name="Yang H."/>
            <person name="Li Z."/>
            <person name="Wang D."/>
            <person name="Zhang A."/>
            <person name="Wang J."/>
        </authorList>
    </citation>
    <scope>NUCLEOTIDE SEQUENCE</scope>
    <source>
        <strain evidence="2">cv. G1812</strain>
    </source>
</reference>
<reference evidence="1" key="2">
    <citation type="submission" date="2018-03" db="EMBL/GenBank/DDBJ databases">
        <title>The Triticum urartu genome reveals the dynamic nature of wheat genome evolution.</title>
        <authorList>
            <person name="Ling H."/>
            <person name="Ma B."/>
            <person name="Shi X."/>
            <person name="Liu H."/>
            <person name="Dong L."/>
            <person name="Sun H."/>
            <person name="Cao Y."/>
            <person name="Gao Q."/>
            <person name="Zheng S."/>
            <person name="Li Y."/>
            <person name="Yu Y."/>
            <person name="Du H."/>
            <person name="Qi M."/>
            <person name="Li Y."/>
            <person name="Yu H."/>
            <person name="Cui Y."/>
            <person name="Wang N."/>
            <person name="Chen C."/>
            <person name="Wu H."/>
            <person name="Zhao Y."/>
            <person name="Zhang J."/>
            <person name="Li Y."/>
            <person name="Zhou W."/>
            <person name="Zhang B."/>
            <person name="Hu W."/>
            <person name="Eijk M."/>
            <person name="Tang J."/>
            <person name="Witsenboer H."/>
            <person name="Zhao S."/>
            <person name="Li Z."/>
            <person name="Zhang A."/>
            <person name="Wang D."/>
            <person name="Liang C."/>
        </authorList>
    </citation>
    <scope>NUCLEOTIDE SEQUENCE [LARGE SCALE GENOMIC DNA]</scope>
    <source>
        <strain evidence="1">cv. G1812</strain>
    </source>
</reference>
<dbReference type="EnsemblPlants" id="TuG1812G0300005169.01.T02">
    <property type="protein sequence ID" value="TuG1812G0300005169.01.T02"/>
    <property type="gene ID" value="TuG1812G0300005169.01"/>
</dbReference>
<proteinExistence type="predicted"/>
<sequence>MSAGPLAQEQGLLQGTKQISYRSFISSVGCHDDFCD</sequence>
<organism evidence="1 2">
    <name type="scientific">Triticum urartu</name>
    <name type="common">Red wild einkorn</name>
    <name type="synonym">Crithodium urartu</name>
    <dbReference type="NCBI Taxonomy" id="4572"/>
    <lineage>
        <taxon>Eukaryota</taxon>
        <taxon>Viridiplantae</taxon>
        <taxon>Streptophyta</taxon>
        <taxon>Embryophyta</taxon>
        <taxon>Tracheophyta</taxon>
        <taxon>Spermatophyta</taxon>
        <taxon>Magnoliopsida</taxon>
        <taxon>Liliopsida</taxon>
        <taxon>Poales</taxon>
        <taxon>Poaceae</taxon>
        <taxon>BOP clade</taxon>
        <taxon>Pooideae</taxon>
        <taxon>Triticodae</taxon>
        <taxon>Triticeae</taxon>
        <taxon>Triticinae</taxon>
        <taxon>Triticum</taxon>
    </lineage>
</organism>
<reference evidence="1" key="3">
    <citation type="submission" date="2022-06" db="UniProtKB">
        <authorList>
            <consortium name="EnsemblPlants"/>
        </authorList>
    </citation>
    <scope>IDENTIFICATION</scope>
</reference>
<evidence type="ECO:0000313" key="2">
    <source>
        <dbReference type="Proteomes" id="UP000015106"/>
    </source>
</evidence>
<evidence type="ECO:0000313" key="1">
    <source>
        <dbReference type="EnsemblPlants" id="TuG1812G0300005169.01.T02"/>
    </source>
</evidence>
<name>A0A8R7PZ24_TRIUA</name>
<dbReference type="Proteomes" id="UP000015106">
    <property type="component" value="Chromosome 3"/>
</dbReference>